<keyword evidence="2" id="KW-0217">Developmental protein</keyword>
<evidence type="ECO:0000256" key="10">
    <source>
        <dbReference type="RuleBase" id="RU000682"/>
    </source>
</evidence>
<comment type="similarity">
    <text evidence="8">Belongs to the WUS homeobox family.</text>
</comment>
<evidence type="ECO:0000256" key="4">
    <source>
        <dbReference type="ARBA" id="ARBA00023125"/>
    </source>
</evidence>
<evidence type="ECO:0000256" key="9">
    <source>
        <dbReference type="PROSITE-ProRule" id="PRU00108"/>
    </source>
</evidence>
<comment type="subcellular location">
    <subcellularLocation>
        <location evidence="1 9 10">Nucleus</location>
    </subcellularLocation>
</comment>
<dbReference type="AlphaFoldDB" id="A0A2C9V2I9"/>
<dbReference type="GO" id="GO:0005634">
    <property type="term" value="C:nucleus"/>
    <property type="evidence" value="ECO:0007669"/>
    <property type="project" value="UniProtKB-SubCell"/>
</dbReference>
<evidence type="ECO:0000259" key="11">
    <source>
        <dbReference type="PROSITE" id="PS50071"/>
    </source>
</evidence>
<dbReference type="InterPro" id="IPR009057">
    <property type="entry name" value="Homeodomain-like_sf"/>
</dbReference>
<comment type="caution">
    <text evidence="12">The sequence shown here is derived from an EMBL/GenBank/DDBJ whole genome shotgun (WGS) entry which is preliminary data.</text>
</comment>
<accession>A0A2C9V2I9</accession>
<reference evidence="13" key="1">
    <citation type="journal article" date="2016" name="Nat. Biotechnol.">
        <title>Sequencing wild and cultivated cassava and related species reveals extensive interspecific hybridization and genetic diversity.</title>
        <authorList>
            <person name="Bredeson J.V."/>
            <person name="Lyons J.B."/>
            <person name="Prochnik S.E."/>
            <person name="Wu G.A."/>
            <person name="Ha C.M."/>
            <person name="Edsinger-Gonzales E."/>
            <person name="Grimwood J."/>
            <person name="Schmutz J."/>
            <person name="Rabbi I.Y."/>
            <person name="Egesi C."/>
            <person name="Nauluvula P."/>
            <person name="Lebot V."/>
            <person name="Ndunguru J."/>
            <person name="Mkamilo G."/>
            <person name="Bart R.S."/>
            <person name="Setter T.L."/>
            <person name="Gleadow R.M."/>
            <person name="Kulakow P."/>
            <person name="Ferguson M.E."/>
            <person name="Rounsley S."/>
            <person name="Rokhsar D.S."/>
        </authorList>
    </citation>
    <scope>NUCLEOTIDE SEQUENCE [LARGE SCALE GENOMIC DNA]</scope>
    <source>
        <strain evidence="13">cv. AM560-2</strain>
    </source>
</reference>
<organism evidence="12 13">
    <name type="scientific">Manihot esculenta</name>
    <name type="common">Cassava</name>
    <name type="synonym">Jatropha manihot</name>
    <dbReference type="NCBI Taxonomy" id="3983"/>
    <lineage>
        <taxon>Eukaryota</taxon>
        <taxon>Viridiplantae</taxon>
        <taxon>Streptophyta</taxon>
        <taxon>Embryophyta</taxon>
        <taxon>Tracheophyta</taxon>
        <taxon>Spermatophyta</taxon>
        <taxon>Magnoliopsida</taxon>
        <taxon>eudicotyledons</taxon>
        <taxon>Gunneridae</taxon>
        <taxon>Pentapetalae</taxon>
        <taxon>rosids</taxon>
        <taxon>fabids</taxon>
        <taxon>Malpighiales</taxon>
        <taxon>Euphorbiaceae</taxon>
        <taxon>Crotonoideae</taxon>
        <taxon>Manihoteae</taxon>
        <taxon>Manihot</taxon>
    </lineage>
</organism>
<keyword evidence="6" id="KW-0804">Transcription</keyword>
<dbReference type="Gene3D" id="1.10.10.60">
    <property type="entry name" value="Homeodomain-like"/>
    <property type="match status" value="1"/>
</dbReference>
<evidence type="ECO:0000256" key="3">
    <source>
        <dbReference type="ARBA" id="ARBA00023015"/>
    </source>
</evidence>
<dbReference type="EMBL" id="CM004397">
    <property type="protein sequence ID" value="OAY37824.1"/>
    <property type="molecule type" value="Genomic_DNA"/>
</dbReference>
<dbReference type="GO" id="GO:0003677">
    <property type="term" value="F:DNA binding"/>
    <property type="evidence" value="ECO:0007669"/>
    <property type="project" value="UniProtKB-UniRule"/>
</dbReference>
<evidence type="ECO:0000313" key="12">
    <source>
        <dbReference type="EMBL" id="OAY37824.1"/>
    </source>
</evidence>
<evidence type="ECO:0000256" key="6">
    <source>
        <dbReference type="ARBA" id="ARBA00023163"/>
    </source>
</evidence>
<dbReference type="PROSITE" id="PS50071">
    <property type="entry name" value="HOMEOBOX_2"/>
    <property type="match status" value="1"/>
</dbReference>
<keyword evidence="13" id="KW-1185">Reference proteome</keyword>
<gene>
    <name evidence="12" type="ORF">MANES_11G131800v8</name>
</gene>
<dbReference type="GO" id="GO:0003700">
    <property type="term" value="F:DNA-binding transcription factor activity"/>
    <property type="evidence" value="ECO:0007669"/>
    <property type="project" value="InterPro"/>
</dbReference>
<keyword evidence="3" id="KW-0805">Transcription regulation</keyword>
<dbReference type="Pfam" id="PF00046">
    <property type="entry name" value="Homeodomain"/>
    <property type="match status" value="1"/>
</dbReference>
<keyword evidence="4 9" id="KW-0238">DNA-binding</keyword>
<sequence length="208" mass="24085">MKSETMDMAGPGRTQIQQITSRLKQYGHIEEKNVFYWFQNRKARQRQKQKQENTAYINRYLHKAYQPVFSPLCSNVICGSYYLPRRDLGFYLRYPKVLLPNGFKRRPRSEKIDKARAYAFTDSKQETIDDKFFGNNEETLPLFLLHPTGVLQGRAETLRSLGSMICAAENSIANSASSSSEMTTGVEDVSSDKPFFDIYFFFHETNAK</sequence>
<evidence type="ECO:0000256" key="8">
    <source>
        <dbReference type="ARBA" id="ARBA00024040"/>
    </source>
</evidence>
<dbReference type="STRING" id="3983.A0A2C9V2I9"/>
<dbReference type="SUPFAM" id="SSF46689">
    <property type="entry name" value="Homeodomain-like"/>
    <property type="match status" value="1"/>
</dbReference>
<keyword evidence="7 9" id="KW-0539">Nucleus</keyword>
<dbReference type="PANTHER" id="PTHR45940">
    <property type="entry name" value="WUSCHEL-RELATED HOMEOBOX 1-RELATED"/>
    <property type="match status" value="1"/>
</dbReference>
<dbReference type="PANTHER" id="PTHR45940:SF6">
    <property type="entry name" value="WUSCHEL-RELATED HOMEOBOX 2"/>
    <property type="match status" value="1"/>
</dbReference>
<dbReference type="GO" id="GO:0099402">
    <property type="term" value="P:plant organ development"/>
    <property type="evidence" value="ECO:0007669"/>
    <property type="project" value="InterPro"/>
</dbReference>
<evidence type="ECO:0000256" key="7">
    <source>
        <dbReference type="ARBA" id="ARBA00023242"/>
    </source>
</evidence>
<name>A0A2C9V2I9_MANES</name>
<dbReference type="InterPro" id="IPR001356">
    <property type="entry name" value="HD"/>
</dbReference>
<dbReference type="Gramene" id="Manes.11G131800.1.v8.1">
    <property type="protein sequence ID" value="Manes.11G131800.1.v8.1.CDS"/>
    <property type="gene ID" value="Manes.11G131800.v8.1"/>
</dbReference>
<evidence type="ECO:0000256" key="2">
    <source>
        <dbReference type="ARBA" id="ARBA00022473"/>
    </source>
</evidence>
<protein>
    <recommendedName>
        <fullName evidence="11">Homeobox domain-containing protein</fullName>
    </recommendedName>
</protein>
<feature type="DNA-binding region" description="Homeobox" evidence="9">
    <location>
        <begin position="3"/>
        <end position="49"/>
    </location>
</feature>
<dbReference type="Proteomes" id="UP000091857">
    <property type="component" value="Chromosome 11"/>
</dbReference>
<evidence type="ECO:0000256" key="1">
    <source>
        <dbReference type="ARBA" id="ARBA00004123"/>
    </source>
</evidence>
<evidence type="ECO:0000313" key="13">
    <source>
        <dbReference type="Proteomes" id="UP000091857"/>
    </source>
</evidence>
<evidence type="ECO:0000256" key="5">
    <source>
        <dbReference type="ARBA" id="ARBA00023155"/>
    </source>
</evidence>
<proteinExistence type="inferred from homology"/>
<dbReference type="SMR" id="A0A2C9V2I9"/>
<keyword evidence="5 9" id="KW-0371">Homeobox</keyword>
<feature type="domain" description="Homeobox" evidence="11">
    <location>
        <begin position="1"/>
        <end position="48"/>
    </location>
</feature>
<dbReference type="InterPro" id="IPR044555">
    <property type="entry name" value="WUSCHEL-like"/>
</dbReference>
<dbReference type="CDD" id="cd00086">
    <property type="entry name" value="homeodomain"/>
    <property type="match status" value="1"/>
</dbReference>